<evidence type="ECO:0000256" key="2">
    <source>
        <dbReference type="ARBA" id="ARBA00008034"/>
    </source>
</evidence>
<dbReference type="PANTHER" id="PTHR30477:SF0">
    <property type="entry name" value="METAL TRANSPORT SYSTEM MEMBRANE PROTEIN TM_0125-RELATED"/>
    <property type="match status" value="1"/>
</dbReference>
<name>A0A7C0XBM3_UNCW3</name>
<evidence type="ECO:0000256" key="6">
    <source>
        <dbReference type="RuleBase" id="RU003943"/>
    </source>
</evidence>
<sequence length="268" mass="28763">MPEILKLGIIQRALFASLLVGLLLPLSGSFAVVRKSAFLGAGVAHIAFSGVAFGLMISSPPILWAFIFSVLASVLIWHGGKSKRMDYDLSIGILFSLAMALGILFLGISKKYGSEALGYLFGNILTTTKGDLYTLGFLLFLLLLFYLAFYKELFFMSFNEELAEASGINVSLFSLLLLLSMTLSVVASLKAVGALLVFGLLVMPAAAAYQLTYDFKKMIALSLLFGLISSVGGIAFSIFIDVPSGATVVILAFVIFLLAFLFSRKKSG</sequence>
<keyword evidence="4 7" id="KW-1133">Transmembrane helix</keyword>
<organism evidence="8">
    <name type="scientific">candidate division WOR-3 bacterium</name>
    <dbReference type="NCBI Taxonomy" id="2052148"/>
    <lineage>
        <taxon>Bacteria</taxon>
        <taxon>Bacteria division WOR-3</taxon>
    </lineage>
</organism>
<comment type="similarity">
    <text evidence="2 6">Belongs to the ABC-3 integral membrane protein family.</text>
</comment>
<dbReference type="SUPFAM" id="SSF81345">
    <property type="entry name" value="ABC transporter involved in vitamin B12 uptake, BtuC"/>
    <property type="match status" value="1"/>
</dbReference>
<evidence type="ECO:0000313" key="8">
    <source>
        <dbReference type="EMBL" id="HDM90684.1"/>
    </source>
</evidence>
<feature type="transmembrane region" description="Helical" evidence="7">
    <location>
        <begin position="218"/>
        <end position="240"/>
    </location>
</feature>
<feature type="transmembrane region" description="Helical" evidence="7">
    <location>
        <begin position="47"/>
        <end position="77"/>
    </location>
</feature>
<dbReference type="GO" id="GO:0055085">
    <property type="term" value="P:transmembrane transport"/>
    <property type="evidence" value="ECO:0007669"/>
    <property type="project" value="InterPro"/>
</dbReference>
<dbReference type="Pfam" id="PF00950">
    <property type="entry name" value="ABC-3"/>
    <property type="match status" value="1"/>
</dbReference>
<dbReference type="AlphaFoldDB" id="A0A7C0XBM3"/>
<dbReference type="InterPro" id="IPR001626">
    <property type="entry name" value="ABC_TroCD"/>
</dbReference>
<feature type="transmembrane region" description="Helical" evidence="7">
    <location>
        <begin position="191"/>
        <end position="211"/>
    </location>
</feature>
<dbReference type="Proteomes" id="UP000885931">
    <property type="component" value="Unassembled WGS sequence"/>
</dbReference>
<proteinExistence type="inferred from homology"/>
<reference evidence="8" key="1">
    <citation type="journal article" date="2020" name="mSystems">
        <title>Genome- and Community-Level Interaction Insights into Carbon Utilization and Element Cycling Functions of Hydrothermarchaeota in Hydrothermal Sediment.</title>
        <authorList>
            <person name="Zhou Z."/>
            <person name="Liu Y."/>
            <person name="Xu W."/>
            <person name="Pan J."/>
            <person name="Luo Z.H."/>
            <person name="Li M."/>
        </authorList>
    </citation>
    <scope>NUCLEOTIDE SEQUENCE [LARGE SCALE GENOMIC DNA]</scope>
    <source>
        <strain evidence="8">HyVt-237</strain>
    </source>
</reference>
<dbReference type="Gene3D" id="1.10.3470.10">
    <property type="entry name" value="ABC transporter involved in vitamin B12 uptake, BtuC"/>
    <property type="match status" value="1"/>
</dbReference>
<feature type="transmembrane region" description="Helical" evidence="7">
    <location>
        <begin position="162"/>
        <end position="185"/>
    </location>
</feature>
<evidence type="ECO:0000256" key="3">
    <source>
        <dbReference type="ARBA" id="ARBA00022692"/>
    </source>
</evidence>
<accession>A0A7C0XBM3</accession>
<evidence type="ECO:0000256" key="4">
    <source>
        <dbReference type="ARBA" id="ARBA00022989"/>
    </source>
</evidence>
<keyword evidence="6" id="KW-0813">Transport</keyword>
<keyword evidence="3 6" id="KW-0812">Transmembrane</keyword>
<feature type="transmembrane region" description="Helical" evidence="7">
    <location>
        <begin position="89"/>
        <end position="112"/>
    </location>
</feature>
<feature type="transmembrane region" description="Helical" evidence="7">
    <location>
        <begin position="246"/>
        <end position="263"/>
    </location>
</feature>
<comment type="caution">
    <text evidence="8">The sequence shown here is derived from an EMBL/GenBank/DDBJ whole genome shotgun (WGS) entry which is preliminary data.</text>
</comment>
<feature type="transmembrane region" description="Helical" evidence="7">
    <location>
        <begin position="132"/>
        <end position="150"/>
    </location>
</feature>
<comment type="subcellular location">
    <subcellularLocation>
        <location evidence="6">Cell membrane</location>
        <topology evidence="6">Multi-pass membrane protein</topology>
    </subcellularLocation>
    <subcellularLocation>
        <location evidence="1">Membrane</location>
        <topology evidence="1">Multi-pass membrane protein</topology>
    </subcellularLocation>
</comment>
<dbReference type="PANTHER" id="PTHR30477">
    <property type="entry name" value="ABC-TRANSPORTER METAL-BINDING PROTEIN"/>
    <property type="match status" value="1"/>
</dbReference>
<dbReference type="GO" id="GO:0043190">
    <property type="term" value="C:ATP-binding cassette (ABC) transporter complex"/>
    <property type="evidence" value="ECO:0007669"/>
    <property type="project" value="InterPro"/>
</dbReference>
<evidence type="ECO:0000256" key="5">
    <source>
        <dbReference type="ARBA" id="ARBA00023136"/>
    </source>
</evidence>
<dbReference type="InterPro" id="IPR037294">
    <property type="entry name" value="ABC_BtuC-like"/>
</dbReference>
<gene>
    <name evidence="8" type="ORF">ENG67_05735</name>
</gene>
<evidence type="ECO:0000256" key="1">
    <source>
        <dbReference type="ARBA" id="ARBA00004141"/>
    </source>
</evidence>
<evidence type="ECO:0000256" key="7">
    <source>
        <dbReference type="SAM" id="Phobius"/>
    </source>
</evidence>
<dbReference type="GO" id="GO:0010043">
    <property type="term" value="P:response to zinc ion"/>
    <property type="evidence" value="ECO:0007669"/>
    <property type="project" value="TreeGrafter"/>
</dbReference>
<dbReference type="EMBL" id="DRBW01000211">
    <property type="protein sequence ID" value="HDM90684.1"/>
    <property type="molecule type" value="Genomic_DNA"/>
</dbReference>
<keyword evidence="5 7" id="KW-0472">Membrane</keyword>
<protein>
    <submittedName>
        <fullName evidence="8">Metal ABC transporter permease</fullName>
    </submittedName>
</protein>